<gene>
    <name evidence="1" type="ORF">BB558_002269</name>
</gene>
<evidence type="ECO:0000313" key="1">
    <source>
        <dbReference type="EMBL" id="PWA01623.1"/>
    </source>
</evidence>
<proteinExistence type="predicted"/>
<sequence length="235" mass="26452">MDIKTIKELAENKNIDVLIGDINTHFGATFGSKDRGPPKRKTETKWNFRSDISKGKSDHKFMQAIITYQIQNSQNIGTCSRDGTNTIDGLRPISLTVMMRRIFEISLQKYLNRTELANFNCIQAGFRSGFSTTSHAIVDLKMAYDTVIIEKLLIKMLNAGTSNQILMLIDSLFSQCSSTININGTSSRNIPRYRCLRLSDSHSELTGYSKRTSICGQYTINTSQQETKTHSSENS</sequence>
<evidence type="ECO:0000313" key="2">
    <source>
        <dbReference type="Proteomes" id="UP000245591"/>
    </source>
</evidence>
<reference evidence="1 2" key="1">
    <citation type="journal article" date="2018" name="MBio">
        <title>Comparative Genomics Reveals the Core Gene Toolbox for the Fungus-Insect Symbiosis.</title>
        <authorList>
            <person name="Wang Y."/>
            <person name="Stata M."/>
            <person name="Wang W."/>
            <person name="Stajich J.E."/>
            <person name="White M.M."/>
            <person name="Moncalvo J.M."/>
        </authorList>
    </citation>
    <scope>NUCLEOTIDE SEQUENCE [LARGE SCALE GENOMIC DNA]</scope>
    <source>
        <strain evidence="1 2">AUS-126-30</strain>
    </source>
</reference>
<protein>
    <submittedName>
        <fullName evidence="1">Uncharacterized protein</fullName>
    </submittedName>
</protein>
<organism evidence="1 2">
    <name type="scientific">Smittium angustum</name>
    <dbReference type="NCBI Taxonomy" id="133377"/>
    <lineage>
        <taxon>Eukaryota</taxon>
        <taxon>Fungi</taxon>
        <taxon>Fungi incertae sedis</taxon>
        <taxon>Zoopagomycota</taxon>
        <taxon>Kickxellomycotina</taxon>
        <taxon>Harpellomycetes</taxon>
        <taxon>Harpellales</taxon>
        <taxon>Legeriomycetaceae</taxon>
        <taxon>Smittium</taxon>
    </lineage>
</organism>
<dbReference type="EMBL" id="MBFU01000147">
    <property type="protein sequence ID" value="PWA01623.1"/>
    <property type="molecule type" value="Genomic_DNA"/>
</dbReference>
<dbReference type="Proteomes" id="UP000245591">
    <property type="component" value="Unassembled WGS sequence"/>
</dbReference>
<dbReference type="AlphaFoldDB" id="A0A2U1J9I1"/>
<keyword evidence="2" id="KW-1185">Reference proteome</keyword>
<accession>A0A2U1J9I1</accession>
<name>A0A2U1J9I1_SMIAN</name>
<comment type="caution">
    <text evidence="1">The sequence shown here is derived from an EMBL/GenBank/DDBJ whole genome shotgun (WGS) entry which is preliminary data.</text>
</comment>